<gene>
    <name evidence="1" type="ORF">PY32053_01632</name>
</gene>
<dbReference type="Proteomes" id="UP000272010">
    <property type="component" value="Chromosome"/>
</dbReference>
<accession>A0A386ULR0</accession>
<protein>
    <submittedName>
        <fullName evidence="1">Uncharacterized protein</fullName>
    </submittedName>
</protein>
<proteinExistence type="predicted"/>
<dbReference type="AlphaFoldDB" id="A0A386ULR0"/>
<evidence type="ECO:0000313" key="1">
    <source>
        <dbReference type="EMBL" id="AYF01259.1"/>
    </source>
</evidence>
<name>A0A386ULR0_9RHOB</name>
<reference evidence="2" key="1">
    <citation type="submission" date="2018-07" db="EMBL/GenBank/DDBJ databases">
        <title>Genome Structure of the Opportunistic Pathogen Paracoccus yeei (Alphaproteobacteria) and Identification of Putative Virulence Factors.</title>
        <authorList>
            <person name="Lasek R."/>
            <person name="Szuplewska M."/>
            <person name="Mitura M."/>
            <person name="Decewicz P."/>
            <person name="Chmielowska C."/>
            <person name="Pawlot A."/>
            <person name="Sentkowska D."/>
            <person name="Czarnecki J."/>
            <person name="Bartosik D."/>
        </authorList>
    </citation>
    <scope>NUCLEOTIDE SEQUENCE [LARGE SCALE GENOMIC DNA]</scope>
    <source>
        <strain evidence="2">CCUG 32053</strain>
    </source>
</reference>
<organism evidence="1 2">
    <name type="scientific">Paracoccus yeei</name>
    <dbReference type="NCBI Taxonomy" id="147645"/>
    <lineage>
        <taxon>Bacteria</taxon>
        <taxon>Pseudomonadati</taxon>
        <taxon>Pseudomonadota</taxon>
        <taxon>Alphaproteobacteria</taxon>
        <taxon>Rhodobacterales</taxon>
        <taxon>Paracoccaceae</taxon>
        <taxon>Paracoccus</taxon>
    </lineage>
</organism>
<sequence length="45" mass="4645">MQASSRGTAGADDGFLLEAPTLTPGKIAQAFEPQAVVLTKMRLGV</sequence>
<dbReference type="EMBL" id="CP031078">
    <property type="protein sequence ID" value="AYF01259.1"/>
    <property type="molecule type" value="Genomic_DNA"/>
</dbReference>
<evidence type="ECO:0000313" key="2">
    <source>
        <dbReference type="Proteomes" id="UP000272010"/>
    </source>
</evidence>